<sequence>MTTAGWTEAIGGVAAVLTTVSFVPQAWRTWRTRDVSGISLGMYATFATGVALWLIYGLLLGSWPIIIANAITLTLALMILTMCVRYRRRRRSETL</sequence>
<proteinExistence type="predicted"/>
<keyword evidence="2 5" id="KW-0812">Transmembrane</keyword>
<organism evidence="6 7">
    <name type="scientific">Tepidimonas alkaliphilus</name>
    <dbReference type="NCBI Taxonomy" id="2588942"/>
    <lineage>
        <taxon>Bacteria</taxon>
        <taxon>Pseudomonadati</taxon>
        <taxon>Pseudomonadota</taxon>
        <taxon>Betaproteobacteria</taxon>
        <taxon>Burkholderiales</taxon>
        <taxon>Tepidimonas</taxon>
    </lineage>
</organism>
<dbReference type="AlphaFoldDB" id="A0A554W7W1"/>
<dbReference type="InterPro" id="IPR047662">
    <property type="entry name" value="SemiSWEET"/>
</dbReference>
<gene>
    <name evidence="6" type="ORF">Talka_01386</name>
</gene>
<dbReference type="GO" id="GO:0016020">
    <property type="term" value="C:membrane"/>
    <property type="evidence" value="ECO:0007669"/>
    <property type="project" value="UniProtKB-SubCell"/>
</dbReference>
<dbReference type="Gene3D" id="1.20.1280.290">
    <property type="match status" value="1"/>
</dbReference>
<accession>A0A554W7W1</accession>
<evidence type="ECO:0000256" key="4">
    <source>
        <dbReference type="ARBA" id="ARBA00023136"/>
    </source>
</evidence>
<comment type="subcellular location">
    <subcellularLocation>
        <location evidence="1">Membrane</location>
        <topology evidence="1">Multi-pass membrane protein</topology>
    </subcellularLocation>
</comment>
<dbReference type="InterPro" id="IPR006603">
    <property type="entry name" value="PQ-loop_rpt"/>
</dbReference>
<evidence type="ECO:0000256" key="3">
    <source>
        <dbReference type="ARBA" id="ARBA00022989"/>
    </source>
</evidence>
<dbReference type="Proteomes" id="UP000315736">
    <property type="component" value="Unassembled WGS sequence"/>
</dbReference>
<reference evidence="6 7" key="1">
    <citation type="submission" date="2019-07" db="EMBL/GenBank/DDBJ databases">
        <title>Tepidimonas alkaliphilus YIM 72238 draft genome.</title>
        <authorList>
            <person name="Da Costa M.S."/>
            <person name="Froufe H.J.C."/>
            <person name="Egas C."/>
            <person name="Albuquerque L."/>
        </authorList>
    </citation>
    <scope>NUCLEOTIDE SEQUENCE [LARGE SCALE GENOMIC DNA]</scope>
    <source>
        <strain evidence="6 7">YIM 72238</strain>
    </source>
</reference>
<dbReference type="NCBIfam" id="NF037968">
    <property type="entry name" value="SemiSWEET_2"/>
    <property type="match status" value="1"/>
</dbReference>
<keyword evidence="6" id="KW-0813">Transport</keyword>
<feature type="transmembrane region" description="Helical" evidence="5">
    <location>
        <begin position="6"/>
        <end position="23"/>
    </location>
</feature>
<dbReference type="EMBL" id="VJNB01000006">
    <property type="protein sequence ID" value="TSE19667.1"/>
    <property type="molecule type" value="Genomic_DNA"/>
</dbReference>
<keyword evidence="6" id="KW-0762">Sugar transport</keyword>
<evidence type="ECO:0000256" key="1">
    <source>
        <dbReference type="ARBA" id="ARBA00004141"/>
    </source>
</evidence>
<protein>
    <submittedName>
        <fullName evidence="6">Sugar transporter SemiSWEET</fullName>
    </submittedName>
</protein>
<evidence type="ECO:0000313" key="6">
    <source>
        <dbReference type="EMBL" id="TSE19667.1"/>
    </source>
</evidence>
<feature type="transmembrane region" description="Helical" evidence="5">
    <location>
        <begin position="62"/>
        <end position="84"/>
    </location>
</feature>
<keyword evidence="3 5" id="KW-1133">Transmembrane helix</keyword>
<dbReference type="Pfam" id="PF04193">
    <property type="entry name" value="PQ-loop"/>
    <property type="match status" value="1"/>
</dbReference>
<dbReference type="GO" id="GO:0051119">
    <property type="term" value="F:sugar transmembrane transporter activity"/>
    <property type="evidence" value="ECO:0007669"/>
    <property type="project" value="InterPro"/>
</dbReference>
<evidence type="ECO:0000313" key="7">
    <source>
        <dbReference type="Proteomes" id="UP000315736"/>
    </source>
</evidence>
<keyword evidence="7" id="KW-1185">Reference proteome</keyword>
<evidence type="ECO:0000256" key="5">
    <source>
        <dbReference type="SAM" id="Phobius"/>
    </source>
</evidence>
<comment type="caution">
    <text evidence="6">The sequence shown here is derived from an EMBL/GenBank/DDBJ whole genome shotgun (WGS) entry which is preliminary data.</text>
</comment>
<dbReference type="RefSeq" id="WP_143890400.1">
    <property type="nucleotide sequence ID" value="NZ_VJNB01000006.1"/>
</dbReference>
<dbReference type="OrthoDB" id="122062at2"/>
<feature type="transmembrane region" description="Helical" evidence="5">
    <location>
        <begin position="35"/>
        <end position="56"/>
    </location>
</feature>
<evidence type="ECO:0000256" key="2">
    <source>
        <dbReference type="ARBA" id="ARBA00022692"/>
    </source>
</evidence>
<keyword evidence="4 5" id="KW-0472">Membrane</keyword>
<name>A0A554W7W1_9BURK</name>